<dbReference type="Pfam" id="PF00668">
    <property type="entry name" value="Condensation"/>
    <property type="match status" value="1"/>
</dbReference>
<reference evidence="3" key="1">
    <citation type="journal article" date="2019" name="Int. J. Syst. Evol. Microbiol.">
        <title>The Global Catalogue of Microorganisms (GCM) 10K type strain sequencing project: providing services to taxonomists for standard genome sequencing and annotation.</title>
        <authorList>
            <consortium name="The Broad Institute Genomics Platform"/>
            <consortium name="The Broad Institute Genome Sequencing Center for Infectious Disease"/>
            <person name="Wu L."/>
            <person name="Ma J."/>
        </authorList>
    </citation>
    <scope>NUCLEOTIDE SEQUENCE [LARGE SCALE GENOMIC DNA]</scope>
    <source>
        <strain evidence="3">JCM 12607</strain>
    </source>
</reference>
<dbReference type="PANTHER" id="PTHR45398:SF1">
    <property type="entry name" value="ENZYME, PUTATIVE (JCVI)-RELATED"/>
    <property type="match status" value="1"/>
</dbReference>
<proteinExistence type="predicted"/>
<protein>
    <submittedName>
        <fullName evidence="2">Condensation domain-containing protein</fullName>
    </submittedName>
</protein>
<organism evidence="2 3">
    <name type="scientific">Streptomyces sanglieri</name>
    <dbReference type="NCBI Taxonomy" id="193460"/>
    <lineage>
        <taxon>Bacteria</taxon>
        <taxon>Bacillati</taxon>
        <taxon>Actinomycetota</taxon>
        <taxon>Actinomycetes</taxon>
        <taxon>Kitasatosporales</taxon>
        <taxon>Streptomycetaceae</taxon>
        <taxon>Streptomyces</taxon>
    </lineage>
</organism>
<dbReference type="Proteomes" id="UP001596915">
    <property type="component" value="Unassembled WGS sequence"/>
</dbReference>
<keyword evidence="3" id="KW-1185">Reference proteome</keyword>
<dbReference type="InterPro" id="IPR001242">
    <property type="entry name" value="Condensation_dom"/>
</dbReference>
<name>A0ABW2X7G2_9ACTN</name>
<evidence type="ECO:0000313" key="2">
    <source>
        <dbReference type="EMBL" id="MFD0628707.1"/>
    </source>
</evidence>
<dbReference type="PANTHER" id="PTHR45398">
    <property type="match status" value="1"/>
</dbReference>
<evidence type="ECO:0000259" key="1">
    <source>
        <dbReference type="Pfam" id="PF00668"/>
    </source>
</evidence>
<feature type="domain" description="Condensation" evidence="1">
    <location>
        <begin position="7"/>
        <end position="122"/>
    </location>
</feature>
<evidence type="ECO:0000313" key="3">
    <source>
        <dbReference type="Proteomes" id="UP001596915"/>
    </source>
</evidence>
<dbReference type="Gene3D" id="3.30.559.30">
    <property type="entry name" value="Nonribosomal peptide synthetase, condensation domain"/>
    <property type="match status" value="1"/>
</dbReference>
<dbReference type="EMBL" id="JBHTGL010000008">
    <property type="protein sequence ID" value="MFD0628707.1"/>
    <property type="molecule type" value="Genomic_DNA"/>
</dbReference>
<accession>A0ABW2X7G2</accession>
<gene>
    <name evidence="2" type="ORF">ACFQ2K_44885</name>
</gene>
<comment type="caution">
    <text evidence="2">The sequence shown here is derived from an EMBL/GenBank/DDBJ whole genome shotgun (WGS) entry which is preliminary data.</text>
</comment>
<dbReference type="SUPFAM" id="SSF52777">
    <property type="entry name" value="CoA-dependent acyltransferases"/>
    <property type="match status" value="1"/>
</dbReference>
<sequence>MDRTRDKVSTAHRSVTVASAEATEALLTTLPAAYRAGVDEVLLAALVLALRGWGLRDDAVTVSMEGHGREHLDLGRTVGWFTSEYPVRVPASDDVGRTLRAAKEARRAVPDGGVGYGVLRHLDPEAGRELAATPPPDVLLNYLGRFTPCPERDGACRNRTPSR</sequence>